<evidence type="ECO:0000256" key="1">
    <source>
        <dbReference type="ARBA" id="ARBA00022741"/>
    </source>
</evidence>
<accession>A0A8C5QQZ6</accession>
<dbReference type="Proteomes" id="UP000694569">
    <property type="component" value="Unplaced"/>
</dbReference>
<dbReference type="PANTHER" id="PTHR14932:SF1">
    <property type="entry name" value="RAB-LIKE PROTEIN 6"/>
    <property type="match status" value="1"/>
</dbReference>
<dbReference type="GO" id="GO:0005634">
    <property type="term" value="C:nucleus"/>
    <property type="evidence" value="ECO:0007669"/>
    <property type="project" value="TreeGrafter"/>
</dbReference>
<dbReference type="OrthoDB" id="207081at2759"/>
<reference evidence="3" key="2">
    <citation type="submission" date="2025-09" db="UniProtKB">
        <authorList>
            <consortium name="Ensembl"/>
        </authorList>
    </citation>
    <scope>IDENTIFICATION</scope>
</reference>
<dbReference type="InterPro" id="IPR040385">
    <property type="entry name" value="RABL6"/>
</dbReference>
<keyword evidence="1" id="KW-0547">Nucleotide-binding</keyword>
<sequence>MFSALKKLVGSEPSTFRDKNIPAGLQSMNQSLQRRFAKGVQYNMKIVIRGDRNTGKTTLWHRLQGKKFVEDYIPTQEIQVTSIHWNYKSKRDGSPAGGVQVSLGLVEVGSLKEEGGLYPEALYNMGGGCILRPCITWGGAVS</sequence>
<keyword evidence="4" id="KW-1185">Reference proteome</keyword>
<dbReference type="Ensembl" id="ENSLLET00000041943.1">
    <property type="protein sequence ID" value="ENSLLEP00000040306.1"/>
    <property type="gene ID" value="ENSLLEG00000025651.1"/>
</dbReference>
<dbReference type="InterPro" id="IPR027417">
    <property type="entry name" value="P-loop_NTPase"/>
</dbReference>
<dbReference type="InterPro" id="IPR006689">
    <property type="entry name" value="Small_GTPase_ARF/SAR"/>
</dbReference>
<dbReference type="GeneTree" id="ENSGT00390000016002"/>
<proteinExistence type="predicted"/>
<reference evidence="3" key="1">
    <citation type="submission" date="2025-08" db="UniProtKB">
        <authorList>
            <consortium name="Ensembl"/>
        </authorList>
    </citation>
    <scope>IDENTIFICATION</scope>
</reference>
<dbReference type="Gene3D" id="3.40.50.300">
    <property type="entry name" value="P-loop containing nucleotide triphosphate hydrolases"/>
    <property type="match status" value="1"/>
</dbReference>
<keyword evidence="2" id="KW-0342">GTP-binding</keyword>
<protein>
    <submittedName>
        <fullName evidence="3">Uncharacterized protein</fullName>
    </submittedName>
</protein>
<organism evidence="3 4">
    <name type="scientific">Leptobrachium leishanense</name>
    <name type="common">Leishan spiny toad</name>
    <dbReference type="NCBI Taxonomy" id="445787"/>
    <lineage>
        <taxon>Eukaryota</taxon>
        <taxon>Metazoa</taxon>
        <taxon>Chordata</taxon>
        <taxon>Craniata</taxon>
        <taxon>Vertebrata</taxon>
        <taxon>Euteleostomi</taxon>
        <taxon>Amphibia</taxon>
        <taxon>Batrachia</taxon>
        <taxon>Anura</taxon>
        <taxon>Pelobatoidea</taxon>
        <taxon>Megophryidae</taxon>
        <taxon>Leptobrachium</taxon>
    </lineage>
</organism>
<dbReference type="Pfam" id="PF00025">
    <property type="entry name" value="Arf"/>
    <property type="match status" value="1"/>
</dbReference>
<evidence type="ECO:0000256" key="2">
    <source>
        <dbReference type="ARBA" id="ARBA00023134"/>
    </source>
</evidence>
<dbReference type="AlphaFoldDB" id="A0A8C5QQZ6"/>
<name>A0A8C5QQZ6_9ANUR</name>
<evidence type="ECO:0000313" key="3">
    <source>
        <dbReference type="Ensembl" id="ENSLLEP00000040306.1"/>
    </source>
</evidence>
<dbReference type="PANTHER" id="PTHR14932">
    <property type="entry name" value="RAS GTPASE-RELATED"/>
    <property type="match status" value="1"/>
</dbReference>
<evidence type="ECO:0000313" key="4">
    <source>
        <dbReference type="Proteomes" id="UP000694569"/>
    </source>
</evidence>
<dbReference type="GO" id="GO:0005525">
    <property type="term" value="F:GTP binding"/>
    <property type="evidence" value="ECO:0007669"/>
    <property type="project" value="UniProtKB-KW"/>
</dbReference>
<dbReference type="GO" id="GO:0005829">
    <property type="term" value="C:cytosol"/>
    <property type="evidence" value="ECO:0007669"/>
    <property type="project" value="TreeGrafter"/>
</dbReference>
<dbReference type="SUPFAM" id="SSF52540">
    <property type="entry name" value="P-loop containing nucleoside triphosphate hydrolases"/>
    <property type="match status" value="1"/>
</dbReference>
<dbReference type="GO" id="GO:0003924">
    <property type="term" value="F:GTPase activity"/>
    <property type="evidence" value="ECO:0007669"/>
    <property type="project" value="InterPro"/>
</dbReference>